<dbReference type="SUPFAM" id="SSF56112">
    <property type="entry name" value="Protein kinase-like (PK-like)"/>
    <property type="match status" value="1"/>
</dbReference>
<keyword evidence="5" id="KW-0067">ATP-binding</keyword>
<dbReference type="Proteomes" id="UP000187209">
    <property type="component" value="Unassembled WGS sequence"/>
</dbReference>
<gene>
    <name evidence="7" type="ORF">SteCoe_8095</name>
</gene>
<evidence type="ECO:0000256" key="4">
    <source>
        <dbReference type="ARBA" id="ARBA00022777"/>
    </source>
</evidence>
<dbReference type="InterPro" id="IPR000961">
    <property type="entry name" value="AGC-kinase_C"/>
</dbReference>
<comment type="caution">
    <text evidence="7">The sequence shown here is derived from an EMBL/GenBank/DDBJ whole genome shotgun (WGS) entry which is preliminary data.</text>
</comment>
<dbReference type="InterPro" id="IPR008271">
    <property type="entry name" value="Ser/Thr_kinase_AS"/>
</dbReference>
<dbReference type="SMART" id="SM00133">
    <property type="entry name" value="S_TK_X"/>
    <property type="match status" value="1"/>
</dbReference>
<name>A0A1R2CLA3_9CILI</name>
<dbReference type="FunFam" id="1.10.510.10:FF:000008">
    <property type="entry name" value="Non-specific serine/threonine protein kinase"/>
    <property type="match status" value="1"/>
</dbReference>
<feature type="domain" description="Protein kinase" evidence="6">
    <location>
        <begin position="99"/>
        <end position="352"/>
    </location>
</feature>
<dbReference type="InterPro" id="IPR045270">
    <property type="entry name" value="STKc_AGC"/>
</dbReference>
<evidence type="ECO:0000313" key="8">
    <source>
        <dbReference type="Proteomes" id="UP000187209"/>
    </source>
</evidence>
<dbReference type="GO" id="GO:0004674">
    <property type="term" value="F:protein serine/threonine kinase activity"/>
    <property type="evidence" value="ECO:0007669"/>
    <property type="project" value="UniProtKB-KW"/>
</dbReference>
<keyword evidence="3" id="KW-0547">Nucleotide-binding</keyword>
<dbReference type="FunFam" id="3.30.200.20:FF:000042">
    <property type="entry name" value="Aurora kinase A"/>
    <property type="match status" value="1"/>
</dbReference>
<proteinExistence type="predicted"/>
<keyword evidence="1" id="KW-0723">Serine/threonine-protein kinase</keyword>
<dbReference type="InterPro" id="IPR000719">
    <property type="entry name" value="Prot_kinase_dom"/>
</dbReference>
<dbReference type="PROSITE" id="PS00108">
    <property type="entry name" value="PROTEIN_KINASE_ST"/>
    <property type="match status" value="1"/>
</dbReference>
<evidence type="ECO:0000256" key="1">
    <source>
        <dbReference type="ARBA" id="ARBA00022527"/>
    </source>
</evidence>
<accession>A0A1R2CLA3</accession>
<sequence length="486" mass="54854">MGQKLGIDLGRNYIKVHANSTEIAIGIPNHPFTSGWLLSETQRITQNNDIIGLRTKKGLEVIDTILACPEKSISSKISITSLEAVIKQKDGNILSLEMYQPIKVIGNGGFCKVYMVLNKATGGIFAMKVMDKEFIAVKNKTEQVLTELRIMEGLEHPFITTLHSAFQTPNNYVMILDFCPGGELFFHLQRHTRFSEDTARFYFAELCLAVDYLHKMNIIHRDIKPENILLDIEGHIKLIDFGSATEDKGLNMTFCGSPEYISPEMLKRDGYGKSVDFYSLGAMLYEMLVGRPPGYSESIEKMYKNKISGNIEMPAFLSLNVRNLIKGLIECDITLRIGSQNGIKEIKEHPWMQGINWRDILQKKVFPGINPNLNSSNFEDEYTNQAINHSLFREPTIASEFSFSILSKTPGCSIYEQSTGVVEEEGEYSMPISSLPTRKKIKIVEQNNQIGPAVKLVKVCPKIKQKKGVGESKMKAMLREKFKNMQ</sequence>
<dbReference type="GO" id="GO:0005524">
    <property type="term" value="F:ATP binding"/>
    <property type="evidence" value="ECO:0007669"/>
    <property type="project" value="UniProtKB-KW"/>
</dbReference>
<evidence type="ECO:0000313" key="7">
    <source>
        <dbReference type="EMBL" id="OMJ89730.1"/>
    </source>
</evidence>
<reference evidence="7 8" key="1">
    <citation type="submission" date="2016-11" db="EMBL/GenBank/DDBJ databases">
        <title>The macronuclear genome of Stentor coeruleus: a giant cell with tiny introns.</title>
        <authorList>
            <person name="Slabodnick M."/>
            <person name="Ruby J.G."/>
            <person name="Reiff S.B."/>
            <person name="Swart E.C."/>
            <person name="Gosai S."/>
            <person name="Prabakaran S."/>
            <person name="Witkowska E."/>
            <person name="Larue G.E."/>
            <person name="Fisher S."/>
            <person name="Freeman R.M."/>
            <person name="Gunawardena J."/>
            <person name="Chu W."/>
            <person name="Stover N.A."/>
            <person name="Gregory B.D."/>
            <person name="Nowacki M."/>
            <person name="Derisi J."/>
            <person name="Roy S.W."/>
            <person name="Marshall W.F."/>
            <person name="Sood P."/>
        </authorList>
    </citation>
    <scope>NUCLEOTIDE SEQUENCE [LARGE SCALE GENOMIC DNA]</scope>
    <source>
        <strain evidence="7">WM001</strain>
    </source>
</reference>
<dbReference type="Gene3D" id="3.30.200.20">
    <property type="entry name" value="Phosphorylase Kinase, domain 1"/>
    <property type="match status" value="1"/>
</dbReference>
<dbReference type="Pfam" id="PF00069">
    <property type="entry name" value="Pkinase"/>
    <property type="match status" value="1"/>
</dbReference>
<dbReference type="CDD" id="cd05123">
    <property type="entry name" value="STKc_AGC"/>
    <property type="match status" value="1"/>
</dbReference>
<evidence type="ECO:0000256" key="3">
    <source>
        <dbReference type="ARBA" id="ARBA00022741"/>
    </source>
</evidence>
<keyword evidence="2" id="KW-0808">Transferase</keyword>
<evidence type="ECO:0000256" key="5">
    <source>
        <dbReference type="ARBA" id="ARBA00022840"/>
    </source>
</evidence>
<protein>
    <recommendedName>
        <fullName evidence="6">Protein kinase domain-containing protein</fullName>
    </recommendedName>
</protein>
<keyword evidence="8" id="KW-1185">Reference proteome</keyword>
<evidence type="ECO:0000256" key="2">
    <source>
        <dbReference type="ARBA" id="ARBA00022679"/>
    </source>
</evidence>
<keyword evidence="4" id="KW-0418">Kinase</keyword>
<evidence type="ECO:0000259" key="6">
    <source>
        <dbReference type="PROSITE" id="PS50011"/>
    </source>
</evidence>
<dbReference type="PANTHER" id="PTHR24351">
    <property type="entry name" value="RIBOSOMAL PROTEIN S6 KINASE"/>
    <property type="match status" value="1"/>
</dbReference>
<dbReference type="EMBL" id="MPUH01000119">
    <property type="protein sequence ID" value="OMJ89730.1"/>
    <property type="molecule type" value="Genomic_DNA"/>
</dbReference>
<dbReference type="InterPro" id="IPR011009">
    <property type="entry name" value="Kinase-like_dom_sf"/>
</dbReference>
<dbReference type="SMART" id="SM00220">
    <property type="entry name" value="S_TKc"/>
    <property type="match status" value="1"/>
</dbReference>
<organism evidence="7 8">
    <name type="scientific">Stentor coeruleus</name>
    <dbReference type="NCBI Taxonomy" id="5963"/>
    <lineage>
        <taxon>Eukaryota</taxon>
        <taxon>Sar</taxon>
        <taxon>Alveolata</taxon>
        <taxon>Ciliophora</taxon>
        <taxon>Postciliodesmatophora</taxon>
        <taxon>Heterotrichea</taxon>
        <taxon>Heterotrichida</taxon>
        <taxon>Stentoridae</taxon>
        <taxon>Stentor</taxon>
    </lineage>
</organism>
<dbReference type="Gene3D" id="1.10.510.10">
    <property type="entry name" value="Transferase(Phosphotransferase) domain 1"/>
    <property type="match status" value="1"/>
</dbReference>
<dbReference type="OrthoDB" id="413209at2759"/>
<dbReference type="AlphaFoldDB" id="A0A1R2CLA3"/>
<dbReference type="PROSITE" id="PS50011">
    <property type="entry name" value="PROTEIN_KINASE_DOM"/>
    <property type="match status" value="1"/>
</dbReference>